<evidence type="ECO:0000313" key="11">
    <source>
        <dbReference type="Proteomes" id="UP000572540"/>
    </source>
</evidence>
<dbReference type="Pfam" id="PF00460">
    <property type="entry name" value="Flg_bb_rod"/>
    <property type="match status" value="1"/>
</dbReference>
<dbReference type="GO" id="GO:0071978">
    <property type="term" value="P:bacterial-type flagellum-dependent swarming motility"/>
    <property type="evidence" value="ECO:0007669"/>
    <property type="project" value="TreeGrafter"/>
</dbReference>
<evidence type="ECO:0000256" key="2">
    <source>
        <dbReference type="ARBA" id="ARBA00009677"/>
    </source>
</evidence>
<comment type="subcellular location">
    <subcellularLocation>
        <location evidence="1 5">Bacterial flagellum basal body</location>
    </subcellularLocation>
</comment>
<dbReference type="PANTHER" id="PTHR30435:SF1">
    <property type="entry name" value="FLAGELLAR HOOK PROTEIN FLGE"/>
    <property type="match status" value="1"/>
</dbReference>
<feature type="domain" description="Flagellar hook protein FlgE D2" evidence="8">
    <location>
        <begin position="161"/>
        <end position="292"/>
    </location>
</feature>
<dbReference type="GO" id="GO:0005829">
    <property type="term" value="C:cytosol"/>
    <property type="evidence" value="ECO:0007669"/>
    <property type="project" value="TreeGrafter"/>
</dbReference>
<feature type="domain" description="Flagellar basal body rod protein N-terminal" evidence="6">
    <location>
        <begin position="4"/>
        <end position="33"/>
    </location>
</feature>
<sequence length="411" mass="41887">MSYQTGLSGLSAASTDLDVIGNNIANANTVGFKSSTAQFADMYANAVATAVNNQVGIGTRLSTVEQNFANGTFTDTNQPLDIAINGNGFFQLSNGGSVVYSRNGVFHMDKSGAIENAQGQQLMGYSPGPNGEMNTGSVGPIVISTANVPPVATKSIAAAFNLNSADPVPSKAPFDPSDSTTFSYSQPVPIYDSLGGAQTVSLYFVKKAMGSYEVYATSGSSLTPVGPNPAGDLGAITFDNSGRLTSPGASSLSFTIPNGADGGATTQSLSLDLTGTTQYGGKNGVISLEPDGNSSGQLTSFSVGPDGVLTGAFSNGATLALGQVVLATFKNPNGLVNLGNNAYAQTSESGVAQISTPGSTNHGVLQGGETEDSNVDLTAELVHLITAQRDYQANAQTIKTQQTVDQTLINI</sequence>
<feature type="domain" description="Flagellar basal-body/hook protein C-terminal" evidence="7">
    <location>
        <begin position="368"/>
        <end position="411"/>
    </location>
</feature>
<comment type="similarity">
    <text evidence="2 5">Belongs to the flagella basal body rod proteins family.</text>
</comment>
<evidence type="ECO:0000256" key="1">
    <source>
        <dbReference type="ARBA" id="ARBA00004117"/>
    </source>
</evidence>
<evidence type="ECO:0000259" key="7">
    <source>
        <dbReference type="Pfam" id="PF06429"/>
    </source>
</evidence>
<evidence type="ECO:0000259" key="8">
    <source>
        <dbReference type="Pfam" id="PF07559"/>
    </source>
</evidence>
<dbReference type="EMBL" id="JACCAU010000001">
    <property type="protein sequence ID" value="NYH14260.1"/>
    <property type="molecule type" value="Genomic_DNA"/>
</dbReference>
<accession>A0A7Y9W4Q6</accession>
<comment type="caution">
    <text evidence="10">The sequence shown here is derived from an EMBL/GenBank/DDBJ whole genome shotgun (WGS) entry which is preliminary data.</text>
</comment>
<evidence type="ECO:0000259" key="9">
    <source>
        <dbReference type="Pfam" id="PF22692"/>
    </source>
</evidence>
<dbReference type="GO" id="GO:0009425">
    <property type="term" value="C:bacterial-type flagellum basal body"/>
    <property type="evidence" value="ECO:0007669"/>
    <property type="project" value="UniProtKB-SubCell"/>
</dbReference>
<organism evidence="10 11">
    <name type="scientific">Paraburkholderia bryophila</name>
    <dbReference type="NCBI Taxonomy" id="420952"/>
    <lineage>
        <taxon>Bacteria</taxon>
        <taxon>Pseudomonadati</taxon>
        <taxon>Pseudomonadota</taxon>
        <taxon>Betaproteobacteria</taxon>
        <taxon>Burkholderiales</taxon>
        <taxon>Burkholderiaceae</taxon>
        <taxon>Paraburkholderia</taxon>
    </lineage>
</organism>
<reference evidence="10 11" key="1">
    <citation type="submission" date="2020-07" db="EMBL/GenBank/DDBJ databases">
        <title>Exploring microbial biodiversity for novel pathways involved in the catabolism of aromatic compounds derived from lignin.</title>
        <authorList>
            <person name="Elkins J."/>
        </authorList>
    </citation>
    <scope>NUCLEOTIDE SEQUENCE [LARGE SCALE GENOMIC DNA]</scope>
    <source>
        <strain evidence="10 11">H2C3B</strain>
    </source>
</reference>
<dbReference type="NCBIfam" id="TIGR03506">
    <property type="entry name" value="FlgEFG_subfam"/>
    <property type="match status" value="1"/>
</dbReference>
<dbReference type="RefSeq" id="WP_179709474.1">
    <property type="nucleotide sequence ID" value="NZ_JACCAU010000001.1"/>
</dbReference>
<dbReference type="InterPro" id="IPR037058">
    <property type="entry name" value="Falgellar_hook_FlgE_sf"/>
</dbReference>
<evidence type="ECO:0000256" key="4">
    <source>
        <dbReference type="ARBA" id="ARBA00023143"/>
    </source>
</evidence>
<dbReference type="InterPro" id="IPR001444">
    <property type="entry name" value="Flag_bb_rod_N"/>
</dbReference>
<feature type="domain" description="Flagellar hook protein FlgE/F/G-like D1" evidence="9">
    <location>
        <begin position="83"/>
        <end position="140"/>
    </location>
</feature>
<dbReference type="Pfam" id="PF07559">
    <property type="entry name" value="FlgE_D2"/>
    <property type="match status" value="1"/>
</dbReference>
<evidence type="ECO:0000313" key="10">
    <source>
        <dbReference type="EMBL" id="NYH14260.1"/>
    </source>
</evidence>
<dbReference type="AlphaFoldDB" id="A0A7Y9W4Q6"/>
<protein>
    <recommendedName>
        <fullName evidence="3 5">Flagellar hook protein FlgE</fullName>
    </recommendedName>
</protein>
<dbReference type="InterPro" id="IPR020013">
    <property type="entry name" value="Flagellar_FlgE/F/G"/>
</dbReference>
<evidence type="ECO:0000256" key="3">
    <source>
        <dbReference type="ARBA" id="ARBA00019015"/>
    </source>
</evidence>
<dbReference type="InterPro" id="IPR011491">
    <property type="entry name" value="FlgE_D2"/>
</dbReference>
<dbReference type="InterPro" id="IPR053967">
    <property type="entry name" value="LlgE_F_G-like_D1"/>
</dbReference>
<evidence type="ECO:0000256" key="5">
    <source>
        <dbReference type="RuleBase" id="RU362116"/>
    </source>
</evidence>
<proteinExistence type="inferred from homology"/>
<dbReference type="GO" id="GO:0009424">
    <property type="term" value="C:bacterial-type flagellum hook"/>
    <property type="evidence" value="ECO:0007669"/>
    <property type="project" value="TreeGrafter"/>
</dbReference>
<gene>
    <name evidence="10" type="ORF">GGD41_001488</name>
</gene>
<comment type="function">
    <text evidence="5">A flexible structure which links the flagellar filament to the drive apparatus in the basal body.</text>
</comment>
<dbReference type="SUPFAM" id="SSF117143">
    <property type="entry name" value="Flagellar hook protein flgE"/>
    <property type="match status" value="1"/>
</dbReference>
<evidence type="ECO:0000259" key="6">
    <source>
        <dbReference type="Pfam" id="PF00460"/>
    </source>
</evidence>
<dbReference type="InterPro" id="IPR037925">
    <property type="entry name" value="FlgE/F/G-like"/>
</dbReference>
<keyword evidence="4 5" id="KW-0975">Bacterial flagellum</keyword>
<dbReference type="Pfam" id="PF06429">
    <property type="entry name" value="Flg_bbr_C"/>
    <property type="match status" value="1"/>
</dbReference>
<dbReference type="Pfam" id="PF22692">
    <property type="entry name" value="LlgE_F_G_D1"/>
    <property type="match status" value="1"/>
</dbReference>
<dbReference type="NCBIfam" id="NF004238">
    <property type="entry name" value="PRK05682.1-1"/>
    <property type="match status" value="1"/>
</dbReference>
<dbReference type="InterPro" id="IPR019776">
    <property type="entry name" value="Flagellar_basal_body_rod_CS"/>
</dbReference>
<keyword evidence="10" id="KW-0282">Flagellum</keyword>
<dbReference type="PROSITE" id="PS00588">
    <property type="entry name" value="FLAGELLA_BB_ROD"/>
    <property type="match status" value="1"/>
</dbReference>
<dbReference type="Gene3D" id="2.60.98.20">
    <property type="entry name" value="Flagellar hook protein FlgE"/>
    <property type="match status" value="1"/>
</dbReference>
<dbReference type="PANTHER" id="PTHR30435">
    <property type="entry name" value="FLAGELLAR PROTEIN"/>
    <property type="match status" value="1"/>
</dbReference>
<dbReference type="Proteomes" id="UP000572540">
    <property type="component" value="Unassembled WGS sequence"/>
</dbReference>
<name>A0A7Y9W4Q6_9BURK</name>
<keyword evidence="10" id="KW-0969">Cilium</keyword>
<keyword evidence="10" id="KW-0966">Cell projection</keyword>
<dbReference type="InterPro" id="IPR010930">
    <property type="entry name" value="Flg_bb/hook_C_dom"/>
</dbReference>